<sequence>MIELNSELIQKMRLKEGNRLLVLDNEKEYKFSSINGVRFTNQSSEADGVLLFANSSSSLKSAFLKILKSIGTET</sequence>
<evidence type="ECO:0000313" key="1">
    <source>
        <dbReference type="EMBL" id="TGL92366.1"/>
    </source>
</evidence>
<comment type="caution">
    <text evidence="1">The sequence shown here is derived from an EMBL/GenBank/DDBJ whole genome shotgun (WGS) entry which is preliminary data.</text>
</comment>
<evidence type="ECO:0000313" key="2">
    <source>
        <dbReference type="Proteomes" id="UP000298429"/>
    </source>
</evidence>
<dbReference type="AlphaFoldDB" id="A0A5F2AXI8"/>
<dbReference type="EMBL" id="RQGN01000107">
    <property type="protein sequence ID" value="TGL92366.1"/>
    <property type="molecule type" value="Genomic_DNA"/>
</dbReference>
<dbReference type="Proteomes" id="UP000298429">
    <property type="component" value="Unassembled WGS sequence"/>
</dbReference>
<protein>
    <submittedName>
        <fullName evidence="1">Bacteriocin-protection protein</fullName>
    </submittedName>
</protein>
<accession>A0A5F2AXI8</accession>
<proteinExistence type="predicted"/>
<reference evidence="1 2" key="1">
    <citation type="journal article" date="2019" name="PLoS Negl. Trop. Dis.">
        <title>Revisiting the worldwide diversity of Leptospira species in the environment.</title>
        <authorList>
            <person name="Vincent A.T."/>
            <person name="Schiettekatte O."/>
            <person name="Bourhy P."/>
            <person name="Veyrier F.J."/>
            <person name="Picardeau M."/>
        </authorList>
    </citation>
    <scope>NUCLEOTIDE SEQUENCE [LARGE SCALE GENOMIC DNA]</scope>
    <source>
        <strain evidence="1 2">201702444</strain>
    </source>
</reference>
<gene>
    <name evidence="1" type="ORF">EHQ76_20005</name>
</gene>
<organism evidence="1 2">
    <name type="scientific">Leptospira barantonii</name>
    <dbReference type="NCBI Taxonomy" id="2023184"/>
    <lineage>
        <taxon>Bacteria</taxon>
        <taxon>Pseudomonadati</taxon>
        <taxon>Spirochaetota</taxon>
        <taxon>Spirochaetia</taxon>
        <taxon>Leptospirales</taxon>
        <taxon>Leptospiraceae</taxon>
        <taxon>Leptospira</taxon>
    </lineage>
</organism>
<name>A0A5F2AXI8_9LEPT</name>
<feature type="non-terminal residue" evidence="1">
    <location>
        <position position="74"/>
    </location>
</feature>